<dbReference type="GO" id="GO:0005829">
    <property type="term" value="C:cytosol"/>
    <property type="evidence" value="ECO:0007669"/>
    <property type="project" value="TreeGrafter"/>
</dbReference>
<dbReference type="PANTHER" id="PTHR46566:SF2">
    <property type="entry name" value="ATP-DEPENDENT 6-PHOSPHOFRUCTOKINASE ISOZYME 2"/>
    <property type="match status" value="1"/>
</dbReference>
<dbReference type="Pfam" id="PF00294">
    <property type="entry name" value="PfkB"/>
    <property type="match status" value="1"/>
</dbReference>
<evidence type="ECO:0000256" key="4">
    <source>
        <dbReference type="ARBA" id="ARBA00022777"/>
    </source>
</evidence>
<sequence>MAILTVTLNPAIDLETTTPELLPGEKLRCREPLRDPGGGGINVARAIIQLGGAATALVAASGAEATALVEMLAGCGVSVECLPAPGAVRQNLSVIEERTGHQFRFIFPGPAWNSGDQVTVSQAITNRAGPGDWLVLSGSLPPGFSADALAALVRRLSGQGVEVMADTSGAALKALAEGKTGLAVLRMDAAEAEALAGRALPMAADSAALATALVAQGAARVVIIARRAEGSVLASAEGRWFAPAADVEVVSRTGAGDSFVAGAVLALARGLPLPEVLSHGCAAASAAVTTPATRLCEAATMQALLPSSAARAI</sequence>
<dbReference type="PANTHER" id="PTHR46566">
    <property type="entry name" value="1-PHOSPHOFRUCTOKINASE-RELATED"/>
    <property type="match status" value="1"/>
</dbReference>
<proteinExistence type="inferred from homology"/>
<dbReference type="GO" id="GO:0005524">
    <property type="term" value="F:ATP binding"/>
    <property type="evidence" value="ECO:0007669"/>
    <property type="project" value="UniProtKB-KW"/>
</dbReference>
<reference evidence="8 9" key="1">
    <citation type="submission" date="2023-01" db="EMBL/GenBank/DDBJ databases">
        <title>Complete genome sequence of Roseicyclus marinus strain Dej080120_10.</title>
        <authorList>
            <person name="Ueki S."/>
            <person name="Maruyama F."/>
        </authorList>
    </citation>
    <scope>NUCLEOTIDE SEQUENCE [LARGE SCALE GENOMIC DNA]</scope>
    <source>
        <strain evidence="8 9">Dej080120_10</strain>
    </source>
</reference>
<evidence type="ECO:0000259" key="7">
    <source>
        <dbReference type="Pfam" id="PF00294"/>
    </source>
</evidence>
<dbReference type="InterPro" id="IPR011611">
    <property type="entry name" value="PfkB_dom"/>
</dbReference>
<dbReference type="KEGG" id="rmai:MACH21_15630"/>
<dbReference type="InterPro" id="IPR029056">
    <property type="entry name" value="Ribokinase-like"/>
</dbReference>
<dbReference type="NCBIfam" id="TIGR03168">
    <property type="entry name" value="1-PFK"/>
    <property type="match status" value="1"/>
</dbReference>
<evidence type="ECO:0000256" key="5">
    <source>
        <dbReference type="ARBA" id="ARBA00022840"/>
    </source>
</evidence>
<dbReference type="GO" id="GO:0003872">
    <property type="term" value="F:6-phosphofructokinase activity"/>
    <property type="evidence" value="ECO:0007669"/>
    <property type="project" value="TreeGrafter"/>
</dbReference>
<accession>A0AA48HJJ4</accession>
<keyword evidence="4" id="KW-0418">Kinase</keyword>
<dbReference type="InterPro" id="IPR017583">
    <property type="entry name" value="Tagatose/fructose_Pkinase"/>
</dbReference>
<keyword evidence="3" id="KW-0547">Nucleotide-binding</keyword>
<evidence type="ECO:0000313" key="8">
    <source>
        <dbReference type="EMBL" id="BDW85386.1"/>
    </source>
</evidence>
<keyword evidence="5" id="KW-0067">ATP-binding</keyword>
<dbReference type="AlphaFoldDB" id="A0AA48HJJ4"/>
<keyword evidence="2 6" id="KW-0808">Transferase</keyword>
<dbReference type="Gene3D" id="3.40.1190.20">
    <property type="match status" value="1"/>
</dbReference>
<evidence type="ECO:0000256" key="1">
    <source>
        <dbReference type="ARBA" id="ARBA00010688"/>
    </source>
</evidence>
<dbReference type="PIRSF" id="PIRSF000535">
    <property type="entry name" value="1PFK/6PFK/LacC"/>
    <property type="match status" value="1"/>
</dbReference>
<dbReference type="SUPFAM" id="SSF53613">
    <property type="entry name" value="Ribokinase-like"/>
    <property type="match status" value="1"/>
</dbReference>
<evidence type="ECO:0000256" key="3">
    <source>
        <dbReference type="ARBA" id="ARBA00022741"/>
    </source>
</evidence>
<gene>
    <name evidence="8" type="primary">pfkB</name>
    <name evidence="8" type="ORF">MACH21_15630</name>
</gene>
<feature type="domain" description="Carbohydrate kinase PfkB" evidence="7">
    <location>
        <begin position="12"/>
        <end position="296"/>
    </location>
</feature>
<dbReference type="EMBL" id="AP027266">
    <property type="protein sequence ID" value="BDW85386.1"/>
    <property type="molecule type" value="Genomic_DNA"/>
</dbReference>
<evidence type="ECO:0000256" key="6">
    <source>
        <dbReference type="PIRNR" id="PIRNR000535"/>
    </source>
</evidence>
<dbReference type="CDD" id="cd01164">
    <property type="entry name" value="FruK_PfkB_like"/>
    <property type="match status" value="1"/>
</dbReference>
<organism evidence="8 9">
    <name type="scientific">Roseicyclus marinus</name>
    <dbReference type="NCBI Taxonomy" id="2161673"/>
    <lineage>
        <taxon>Bacteria</taxon>
        <taxon>Pseudomonadati</taxon>
        <taxon>Pseudomonadota</taxon>
        <taxon>Alphaproteobacteria</taxon>
        <taxon>Rhodobacterales</taxon>
        <taxon>Roseobacteraceae</taxon>
        <taxon>Roseicyclus</taxon>
    </lineage>
</organism>
<comment type="similarity">
    <text evidence="1 6">Belongs to the carbohydrate kinase PfkB family.</text>
</comment>
<evidence type="ECO:0000313" key="9">
    <source>
        <dbReference type="Proteomes" id="UP001337723"/>
    </source>
</evidence>
<keyword evidence="9" id="KW-1185">Reference proteome</keyword>
<name>A0AA48HJJ4_9RHOB</name>
<dbReference type="Proteomes" id="UP001337723">
    <property type="component" value="Chromosome"/>
</dbReference>
<evidence type="ECO:0000256" key="2">
    <source>
        <dbReference type="ARBA" id="ARBA00022679"/>
    </source>
</evidence>
<dbReference type="RefSeq" id="WP_338276195.1">
    <property type="nucleotide sequence ID" value="NZ_AP027266.1"/>
</dbReference>
<protein>
    <recommendedName>
        <fullName evidence="6">Phosphofructokinase</fullName>
    </recommendedName>
</protein>